<name>I5AVL7_EUBC6</name>
<evidence type="ECO:0000313" key="1">
    <source>
        <dbReference type="EMBL" id="EIM57840.1"/>
    </source>
</evidence>
<dbReference type="AlphaFoldDB" id="I5AVL7"/>
<protein>
    <submittedName>
        <fullName evidence="1">Uncharacterized protein</fullName>
    </submittedName>
</protein>
<organism evidence="1 2">
    <name type="scientific">Eubacterium cellulosolvens (strain ATCC 43171 / JCM 9499 / 6)</name>
    <name type="common">Cillobacterium cellulosolvens</name>
    <dbReference type="NCBI Taxonomy" id="633697"/>
    <lineage>
        <taxon>Bacteria</taxon>
        <taxon>Bacillati</taxon>
        <taxon>Bacillota</taxon>
        <taxon>Clostridia</taxon>
        <taxon>Eubacteriales</taxon>
        <taxon>Eubacteriaceae</taxon>
        <taxon>Eubacterium</taxon>
    </lineage>
</organism>
<dbReference type="EMBL" id="CM001487">
    <property type="protein sequence ID" value="EIM57840.1"/>
    <property type="molecule type" value="Genomic_DNA"/>
</dbReference>
<evidence type="ECO:0000313" key="2">
    <source>
        <dbReference type="Proteomes" id="UP000005753"/>
    </source>
</evidence>
<reference evidence="1 2" key="1">
    <citation type="submission" date="2010-08" db="EMBL/GenBank/DDBJ databases">
        <authorList>
            <consortium name="US DOE Joint Genome Institute (JGI-PGF)"/>
            <person name="Lucas S."/>
            <person name="Copeland A."/>
            <person name="Lapidus A."/>
            <person name="Cheng J.-F."/>
            <person name="Bruce D."/>
            <person name="Goodwin L."/>
            <person name="Pitluck S."/>
            <person name="Land M.L."/>
            <person name="Hauser L."/>
            <person name="Chang Y.-J."/>
            <person name="Anderson I.J."/>
            <person name="Johnson E."/>
            <person name="Mulhopadhyay B."/>
            <person name="Kyrpides N."/>
            <person name="Woyke T.J."/>
        </authorList>
    </citation>
    <scope>NUCLEOTIDE SEQUENCE [LARGE SCALE GENOMIC DNA]</scope>
    <source>
        <strain evidence="1 2">6</strain>
    </source>
</reference>
<keyword evidence="2" id="KW-1185">Reference proteome</keyword>
<gene>
    <name evidence="1" type="ORF">EubceDRAFT1_2079</name>
</gene>
<dbReference type="HOGENOM" id="CLU_3356226_0_0_9"/>
<accession>I5AVL7</accession>
<proteinExistence type="predicted"/>
<dbReference type="Proteomes" id="UP000005753">
    <property type="component" value="Chromosome"/>
</dbReference>
<sequence length="36" mass="4233">MAVFFLILYLAVLVFLGEHLLAAFDDLLNNHYHRDK</sequence>
<reference evidence="1 2" key="2">
    <citation type="submission" date="2012-02" db="EMBL/GenBank/DDBJ databases">
        <title>Improved High-Quality Draft sequence of Eubacterium cellulosolvens 6.</title>
        <authorList>
            <consortium name="US DOE Joint Genome Institute"/>
            <person name="Lucas S."/>
            <person name="Han J."/>
            <person name="Lapidus A."/>
            <person name="Cheng J.-F."/>
            <person name="Goodwin L."/>
            <person name="Pitluck S."/>
            <person name="Peters L."/>
            <person name="Mikhailova N."/>
            <person name="Gu W."/>
            <person name="Detter J.C."/>
            <person name="Han C."/>
            <person name="Tapia R."/>
            <person name="Land M."/>
            <person name="Hauser L."/>
            <person name="Kyrpides N."/>
            <person name="Ivanova N."/>
            <person name="Pagani I."/>
            <person name="Johnson E."/>
            <person name="Mukhopadhyay B."/>
            <person name="Anderson I."/>
            <person name="Woyke T."/>
        </authorList>
    </citation>
    <scope>NUCLEOTIDE SEQUENCE [LARGE SCALE GENOMIC DNA]</scope>
    <source>
        <strain evidence="1 2">6</strain>
    </source>
</reference>